<dbReference type="EC" id="2.7.7.49" evidence="1"/>
<dbReference type="PANTHER" id="PTHR37984">
    <property type="entry name" value="PROTEIN CBG26694"/>
    <property type="match status" value="1"/>
</dbReference>
<reference evidence="6" key="3">
    <citation type="submission" date="2020-12" db="UniProtKB">
        <authorList>
            <consortium name="WormBaseParasite"/>
        </authorList>
    </citation>
    <scope>IDENTIFICATION</scope>
</reference>
<keyword evidence="5" id="KW-1185">Reference proteome</keyword>
<dbReference type="SUPFAM" id="SSF56672">
    <property type="entry name" value="DNA/RNA polymerases"/>
    <property type="match status" value="1"/>
</dbReference>
<dbReference type="GO" id="GO:0015074">
    <property type="term" value="P:DNA integration"/>
    <property type="evidence" value="ECO:0007669"/>
    <property type="project" value="InterPro"/>
</dbReference>
<dbReference type="InterPro" id="IPR041588">
    <property type="entry name" value="Integrase_H2C2"/>
</dbReference>
<dbReference type="PANTHER" id="PTHR37984:SF5">
    <property type="entry name" value="PROTEIN NYNRIN-LIKE"/>
    <property type="match status" value="1"/>
</dbReference>
<accession>A0A090L268</accession>
<evidence type="ECO:0000313" key="7">
    <source>
        <dbReference type="WormBase" id="SRAE_0000069200"/>
    </source>
</evidence>
<sequence>MVSKKFRKLKWTEESRKAYEDLRKAMASPQFLHHPIHSEPFHLTTDASNNGVEAILTQIINNIEYPIGYFSKRLNTVESRKSATLRELQEITKAFTHFKNLFGGSKIFIYTDHLPLKGIFAKTTDEKFLNLISKLDGYNYEFIYKKGSENQFADDLSRNVFDEENSDVFHNNDKELNIIKISQKKRGRPSKKIQELEKQEENTMNAPELVHIPEAKIKNLDETKTMATLKRRGRPRKNPLPNMPVDEESKKIERLPTLDFLTWEEIYLKEGGDGTSIDVPITVPEGKENEIFKIVHDKHGHFSYEKTKKLIESRCKINNLSSKLKLFLRGCDECQRRNINMKKHPIGQTISYNCPGQSLNLDLMGPISPPFSNGAKYIVTIIDAYSRYSTIFAVKDYKFGTIAEKLTRKVFNVRGFPKSIKTDGSGNFKNSEFQQWLKSLNIKHEICSPNHSRGNSIVERSFKWTADVIAKITRERPTEWHKYLSFASYYYKTTVNSTTNYSPFFLEHLREPNLLIDQYLNTYSCGIFDRNRTAFDLMEIASTIRNTVSEYMKEYRDQENSKIKTYDQEYFHEGEKILIRKHDNLHEAGSKFKHVFQGPYTILKDNESTVSYKNGRKVAIAHKTNVKKYFNNQEGSNDESLNSGKEK</sequence>
<dbReference type="Pfam" id="PF00665">
    <property type="entry name" value="rve"/>
    <property type="match status" value="1"/>
</dbReference>
<dbReference type="Gene3D" id="1.10.340.70">
    <property type="match status" value="1"/>
</dbReference>
<dbReference type="InterPro" id="IPR036397">
    <property type="entry name" value="RNaseH_sf"/>
</dbReference>
<dbReference type="GO" id="GO:0003964">
    <property type="term" value="F:RNA-directed DNA polymerase activity"/>
    <property type="evidence" value="ECO:0007669"/>
    <property type="project" value="UniProtKB-EC"/>
</dbReference>
<evidence type="ECO:0000256" key="1">
    <source>
        <dbReference type="ARBA" id="ARBA00012493"/>
    </source>
</evidence>
<proteinExistence type="predicted"/>
<dbReference type="InterPro" id="IPR001584">
    <property type="entry name" value="Integrase_cat-core"/>
</dbReference>
<dbReference type="Pfam" id="PF17919">
    <property type="entry name" value="RT_RNaseH_2"/>
    <property type="match status" value="1"/>
</dbReference>
<dbReference type="WBParaSite" id="SRAE_0000069200.1">
    <property type="protein sequence ID" value="SRAE_0000069200.1"/>
    <property type="gene ID" value="WBGene00256444"/>
</dbReference>
<dbReference type="CTD" id="36373942"/>
<dbReference type="Pfam" id="PF17921">
    <property type="entry name" value="Integrase_H2C2"/>
    <property type="match status" value="1"/>
</dbReference>
<dbReference type="SUPFAM" id="SSF53098">
    <property type="entry name" value="Ribonuclease H-like"/>
    <property type="match status" value="1"/>
</dbReference>
<dbReference type="InterPro" id="IPR012337">
    <property type="entry name" value="RNaseH-like_sf"/>
</dbReference>
<evidence type="ECO:0000313" key="6">
    <source>
        <dbReference type="WBParaSite" id="SRAE_0000069200.1"/>
    </source>
</evidence>
<organism evidence="4">
    <name type="scientific">Strongyloides ratti</name>
    <name type="common">Parasitic roundworm</name>
    <dbReference type="NCBI Taxonomy" id="34506"/>
    <lineage>
        <taxon>Eukaryota</taxon>
        <taxon>Metazoa</taxon>
        <taxon>Ecdysozoa</taxon>
        <taxon>Nematoda</taxon>
        <taxon>Chromadorea</taxon>
        <taxon>Rhabditida</taxon>
        <taxon>Tylenchina</taxon>
        <taxon>Panagrolaimomorpha</taxon>
        <taxon>Strongyloidoidea</taxon>
        <taxon>Strongyloididae</taxon>
        <taxon>Strongyloides</taxon>
    </lineage>
</organism>
<dbReference type="GO" id="GO:0003676">
    <property type="term" value="F:nucleic acid binding"/>
    <property type="evidence" value="ECO:0007669"/>
    <property type="project" value="InterPro"/>
</dbReference>
<gene>
    <name evidence="4 6 7" type="ORF">SRAE_0000069200</name>
</gene>
<keyword evidence="2" id="KW-0511">Multifunctional enzyme</keyword>
<evidence type="ECO:0000259" key="3">
    <source>
        <dbReference type="PROSITE" id="PS50994"/>
    </source>
</evidence>
<evidence type="ECO:0000256" key="2">
    <source>
        <dbReference type="ARBA" id="ARBA00023268"/>
    </source>
</evidence>
<dbReference type="InterPro" id="IPR041577">
    <property type="entry name" value="RT_RNaseH_2"/>
</dbReference>
<dbReference type="EMBL" id="LN609413">
    <property type="protein sequence ID" value="CEF61574.1"/>
    <property type="molecule type" value="Genomic_DNA"/>
</dbReference>
<reference evidence="5" key="1">
    <citation type="submission" date="2014-09" db="EMBL/GenBank/DDBJ databases">
        <authorList>
            <person name="Martin A.A."/>
        </authorList>
    </citation>
    <scope>NUCLEOTIDE SEQUENCE</scope>
    <source>
        <strain evidence="5">ED321</strain>
    </source>
</reference>
<dbReference type="WormBase" id="SRAE_0000069200">
    <property type="protein sequence ID" value="SRP03979"/>
    <property type="gene ID" value="WBGene00256444"/>
</dbReference>
<dbReference type="InterPro" id="IPR050951">
    <property type="entry name" value="Retrovirus_Pol_polyprotein"/>
</dbReference>
<dbReference type="AlphaFoldDB" id="A0A090L268"/>
<dbReference type="OMA" id="NIKHEIC"/>
<protein>
    <recommendedName>
        <fullName evidence="1">RNA-directed DNA polymerase</fullName>
        <ecNumber evidence="1">2.7.7.49</ecNumber>
    </recommendedName>
</protein>
<name>A0A090L268_STRRB</name>
<dbReference type="PROSITE" id="PS50994">
    <property type="entry name" value="INTEGRASE"/>
    <property type="match status" value="1"/>
</dbReference>
<dbReference type="GeneID" id="36373942"/>
<dbReference type="CDD" id="cd09274">
    <property type="entry name" value="RNase_HI_RT_Ty3"/>
    <property type="match status" value="1"/>
</dbReference>
<evidence type="ECO:0000313" key="4">
    <source>
        <dbReference type="EMBL" id="CEF61574.1"/>
    </source>
</evidence>
<dbReference type="InterPro" id="IPR043502">
    <property type="entry name" value="DNA/RNA_pol_sf"/>
</dbReference>
<dbReference type="OrthoDB" id="5858386at2759"/>
<dbReference type="GO" id="GO:0042575">
    <property type="term" value="C:DNA polymerase complex"/>
    <property type="evidence" value="ECO:0007669"/>
    <property type="project" value="UniProtKB-ARBA"/>
</dbReference>
<dbReference type="RefSeq" id="XP_024500783.1">
    <property type="nucleotide sequence ID" value="XM_024646620.1"/>
</dbReference>
<dbReference type="Proteomes" id="UP000035682">
    <property type="component" value="Unplaced"/>
</dbReference>
<evidence type="ECO:0000313" key="5">
    <source>
        <dbReference type="Proteomes" id="UP000035682"/>
    </source>
</evidence>
<dbReference type="Gene3D" id="3.10.20.370">
    <property type="match status" value="1"/>
</dbReference>
<feature type="domain" description="Integrase catalytic" evidence="3">
    <location>
        <begin position="351"/>
        <end position="511"/>
    </location>
</feature>
<dbReference type="Gene3D" id="3.30.420.10">
    <property type="entry name" value="Ribonuclease H-like superfamily/Ribonuclease H"/>
    <property type="match status" value="1"/>
</dbReference>
<reference evidence="4" key="2">
    <citation type="submission" date="2014-09" db="EMBL/GenBank/DDBJ databases">
        <authorList>
            <person name="Aslett A.Martin."/>
        </authorList>
    </citation>
    <scope>NUCLEOTIDE SEQUENCE</scope>
    <source>
        <strain evidence="4">ED321 Heterogonic</strain>
    </source>
</reference>